<dbReference type="InterPro" id="IPR023210">
    <property type="entry name" value="NADP_OxRdtase_dom"/>
</dbReference>
<organism evidence="2 3">
    <name type="scientific">Pseudonocardia xishanensis</name>
    <dbReference type="NCBI Taxonomy" id="630995"/>
    <lineage>
        <taxon>Bacteria</taxon>
        <taxon>Bacillati</taxon>
        <taxon>Actinomycetota</taxon>
        <taxon>Actinomycetes</taxon>
        <taxon>Pseudonocardiales</taxon>
        <taxon>Pseudonocardiaceae</taxon>
        <taxon>Pseudonocardia</taxon>
    </lineage>
</organism>
<dbReference type="Gene3D" id="3.20.20.100">
    <property type="entry name" value="NADP-dependent oxidoreductase domain"/>
    <property type="match status" value="1"/>
</dbReference>
<reference evidence="3" key="1">
    <citation type="journal article" date="2019" name="Int. J. Syst. Evol. Microbiol.">
        <title>The Global Catalogue of Microorganisms (GCM) 10K type strain sequencing project: providing services to taxonomists for standard genome sequencing and annotation.</title>
        <authorList>
            <consortium name="The Broad Institute Genomics Platform"/>
            <consortium name="The Broad Institute Genome Sequencing Center for Infectious Disease"/>
            <person name="Wu L."/>
            <person name="Ma J."/>
        </authorList>
    </citation>
    <scope>NUCLEOTIDE SEQUENCE [LARGE SCALE GENOMIC DNA]</scope>
    <source>
        <strain evidence="3">JCM 17906</strain>
    </source>
</reference>
<dbReference type="Pfam" id="PF00248">
    <property type="entry name" value="Aldo_ket_red"/>
    <property type="match status" value="1"/>
</dbReference>
<dbReference type="Proteomes" id="UP001501598">
    <property type="component" value="Unassembled WGS sequence"/>
</dbReference>
<dbReference type="PRINTS" id="PR00069">
    <property type="entry name" value="ALDKETRDTASE"/>
</dbReference>
<evidence type="ECO:0000259" key="1">
    <source>
        <dbReference type="Pfam" id="PF00248"/>
    </source>
</evidence>
<gene>
    <name evidence="2" type="ORF">GCM10023175_40980</name>
</gene>
<keyword evidence="3" id="KW-1185">Reference proteome</keyword>
<dbReference type="SUPFAM" id="SSF51430">
    <property type="entry name" value="NAD(P)-linked oxidoreductase"/>
    <property type="match status" value="1"/>
</dbReference>
<accession>A0ABP8RV74</accession>
<protein>
    <submittedName>
        <fullName evidence="2">Aldo/keto reductase</fullName>
    </submittedName>
</protein>
<evidence type="ECO:0000313" key="3">
    <source>
        <dbReference type="Proteomes" id="UP001501598"/>
    </source>
</evidence>
<dbReference type="InterPro" id="IPR020471">
    <property type="entry name" value="AKR"/>
</dbReference>
<proteinExistence type="predicted"/>
<comment type="caution">
    <text evidence="2">The sequence shown here is derived from an EMBL/GenBank/DDBJ whole genome shotgun (WGS) entry which is preliminary data.</text>
</comment>
<dbReference type="RefSeq" id="WP_345420861.1">
    <property type="nucleotide sequence ID" value="NZ_BAABGT010000058.1"/>
</dbReference>
<sequence>MTTAHAANITPRRLGESGLFVPPLSFGTGTFGGGPNWPFGNTDVAKARRLVGRCLDAGVNLFDTADNYGNGASLEILGKAVHERRDEALLSFKMGLPTGPGPTGRGTGRSRLIAGCEAALRLLRTDRVDLLQLHTFDAGTPLEETLRTLDSLVASGKVRYIGASNFAAWQLMKSLAAAEAHGLTRFVCQQVYYSLVGRDYELELLPLGLDQGLGAVVWSPLAGGWLAGEVRRGVDPRPGTRVARLGAIGPPVDRTVLDEVVDVLDELVAETGRSVAQVALNWVLQRPTVASVVFGADDEQQLEHNLGALGWDLTAEQVGRLDAASTTMPGYPAYLYHRDPGFSDLAPPPIRRSL</sequence>
<evidence type="ECO:0000313" key="2">
    <source>
        <dbReference type="EMBL" id="GAA4550592.1"/>
    </source>
</evidence>
<feature type="domain" description="NADP-dependent oxidoreductase" evidence="1">
    <location>
        <begin position="23"/>
        <end position="324"/>
    </location>
</feature>
<dbReference type="EMBL" id="BAABGT010000058">
    <property type="protein sequence ID" value="GAA4550592.1"/>
    <property type="molecule type" value="Genomic_DNA"/>
</dbReference>
<dbReference type="PANTHER" id="PTHR43364">
    <property type="entry name" value="NADH-SPECIFIC METHYLGLYOXAL REDUCTASE-RELATED"/>
    <property type="match status" value="1"/>
</dbReference>
<dbReference type="PANTHER" id="PTHR43364:SF18">
    <property type="entry name" value="OXIDOREDUCTASE"/>
    <property type="match status" value="1"/>
</dbReference>
<name>A0ABP8RV74_9PSEU</name>
<dbReference type="InterPro" id="IPR036812">
    <property type="entry name" value="NAD(P)_OxRdtase_dom_sf"/>
</dbReference>
<dbReference type="InterPro" id="IPR050523">
    <property type="entry name" value="AKR_Detox_Biosynth"/>
</dbReference>